<dbReference type="EMBL" id="AFNH02000218">
    <property type="protein sequence ID" value="EZG79152.1"/>
    <property type="molecule type" value="Genomic_DNA"/>
</dbReference>
<evidence type="ECO:0000313" key="1">
    <source>
        <dbReference type="EMBL" id="EZG79152.1"/>
    </source>
</evidence>
<reference evidence="1" key="1">
    <citation type="submission" date="2013-12" db="EMBL/GenBank/DDBJ databases">
        <authorList>
            <person name="Omoto C.K."/>
            <person name="Sibley D."/>
            <person name="Venepally P."/>
            <person name="Hadjithomas M."/>
            <person name="Karamycheva S."/>
            <person name="Brunk B."/>
            <person name="Roos D."/>
            <person name="Caler E."/>
            <person name="Lorenzi H."/>
        </authorList>
    </citation>
    <scope>NUCLEOTIDE SEQUENCE</scope>
</reference>
<name>A0A023BBE3_GRENI</name>
<dbReference type="GeneID" id="22911243"/>
<accession>A0A023BBE3</accession>
<dbReference type="RefSeq" id="XP_011129123.1">
    <property type="nucleotide sequence ID" value="XM_011130821.1"/>
</dbReference>
<gene>
    <name evidence="1" type="ORF">GNI_029080</name>
</gene>
<protein>
    <submittedName>
        <fullName evidence="1">Uncharacterized protein</fullName>
    </submittedName>
</protein>
<comment type="caution">
    <text evidence="1">The sequence shown here is derived from an EMBL/GenBank/DDBJ whole genome shotgun (WGS) entry which is preliminary data.</text>
</comment>
<proteinExistence type="predicted"/>
<evidence type="ECO:0000313" key="2">
    <source>
        <dbReference type="Proteomes" id="UP000019763"/>
    </source>
</evidence>
<dbReference type="AlphaFoldDB" id="A0A023BBE3"/>
<sequence>MLPLNYMQGVFVIVTDDWGKYHGMDGYGSGLNTTTSTKWPAQRTVGYQTLVHTLETCNVVPITLVLEDSVEWWTNVWSKELKLKADRGQFGAFTDMETTDAGGVANTVLESVNTVNGHGIKTATT</sequence>
<dbReference type="Proteomes" id="UP000019763">
    <property type="component" value="Unassembled WGS sequence"/>
</dbReference>
<keyword evidence="2" id="KW-1185">Reference proteome</keyword>
<organism evidence="1 2">
    <name type="scientific">Gregarina niphandrodes</name>
    <name type="common">Septate eugregarine</name>
    <dbReference type="NCBI Taxonomy" id="110365"/>
    <lineage>
        <taxon>Eukaryota</taxon>
        <taxon>Sar</taxon>
        <taxon>Alveolata</taxon>
        <taxon>Apicomplexa</taxon>
        <taxon>Conoidasida</taxon>
        <taxon>Gregarinasina</taxon>
        <taxon>Eugregarinorida</taxon>
        <taxon>Gregarinidae</taxon>
        <taxon>Gregarina</taxon>
    </lineage>
</organism>
<dbReference type="VEuPathDB" id="CryptoDB:GNI_029080"/>